<dbReference type="Pfam" id="PF24961">
    <property type="entry name" value="NfeD_membrane"/>
    <property type="match status" value="1"/>
</dbReference>
<dbReference type="PANTHER" id="PTHR33507">
    <property type="entry name" value="INNER MEMBRANE PROTEIN YBBJ"/>
    <property type="match status" value="1"/>
</dbReference>
<dbReference type="InterPro" id="IPR029045">
    <property type="entry name" value="ClpP/crotonase-like_dom_sf"/>
</dbReference>
<dbReference type="Gene3D" id="3.90.226.10">
    <property type="entry name" value="2-enoyl-CoA Hydratase, Chain A, domain 1"/>
    <property type="match status" value="1"/>
</dbReference>
<evidence type="ECO:0000313" key="9">
    <source>
        <dbReference type="EMBL" id="AEI42658.1"/>
    </source>
</evidence>
<evidence type="ECO:0000256" key="3">
    <source>
        <dbReference type="ARBA" id="ARBA00022989"/>
    </source>
</evidence>
<dbReference type="Pfam" id="PF01957">
    <property type="entry name" value="NfeD"/>
    <property type="match status" value="1"/>
</dbReference>
<dbReference type="InterPro" id="IPR012340">
    <property type="entry name" value="NA-bd_OB-fold"/>
</dbReference>
<keyword evidence="3 5" id="KW-1133">Transmembrane helix</keyword>
<feature type="transmembrane region" description="Helical" evidence="5">
    <location>
        <begin position="260"/>
        <end position="279"/>
    </location>
</feature>
<accession>F8FFN1</accession>
<feature type="domain" description="NfeD integral membrane" evidence="7">
    <location>
        <begin position="260"/>
        <end position="377"/>
    </location>
</feature>
<proteinExistence type="predicted"/>
<dbReference type="Proteomes" id="UP000006620">
    <property type="component" value="Chromosome"/>
</dbReference>
<feature type="domain" description="NfeD1b N-terminal" evidence="8">
    <location>
        <begin position="52"/>
        <end position="235"/>
    </location>
</feature>
<keyword evidence="4 5" id="KW-0472">Membrane</keyword>
<organism evidence="9 10">
    <name type="scientific">Paenibacillus mucilaginosus (strain KNP414)</name>
    <dbReference type="NCBI Taxonomy" id="1036673"/>
    <lineage>
        <taxon>Bacteria</taxon>
        <taxon>Bacillati</taxon>
        <taxon>Bacillota</taxon>
        <taxon>Bacilli</taxon>
        <taxon>Bacillales</taxon>
        <taxon>Paenibacillaceae</taxon>
        <taxon>Paenibacillus</taxon>
    </lineage>
</organism>
<dbReference type="InterPro" id="IPR052165">
    <property type="entry name" value="Membrane_assoc_protease"/>
</dbReference>
<dbReference type="AlphaFoldDB" id="F8FFN1"/>
<evidence type="ECO:0000256" key="2">
    <source>
        <dbReference type="ARBA" id="ARBA00022692"/>
    </source>
</evidence>
<comment type="subcellular location">
    <subcellularLocation>
        <location evidence="1">Membrane</location>
        <topology evidence="1">Multi-pass membrane protein</topology>
    </subcellularLocation>
</comment>
<evidence type="ECO:0000256" key="1">
    <source>
        <dbReference type="ARBA" id="ARBA00004141"/>
    </source>
</evidence>
<evidence type="ECO:0000256" key="4">
    <source>
        <dbReference type="ARBA" id="ARBA00023136"/>
    </source>
</evidence>
<dbReference type="InterPro" id="IPR056739">
    <property type="entry name" value="NfeD_membrane"/>
</dbReference>
<dbReference type="InterPro" id="IPR056738">
    <property type="entry name" value="NfeD1b_N"/>
</dbReference>
<dbReference type="EMBL" id="CP002869">
    <property type="protein sequence ID" value="AEI42658.1"/>
    <property type="molecule type" value="Genomic_DNA"/>
</dbReference>
<sequence length="467" mass="49251">MEIRHRYRLPLARGMIWLMALLAALPLWLGWHIPRAGASGGSASTAPRAAPVVVIPAHQSVESGLQAFLERAFLEAEEMGAYYIVLDLNTFGGRVDSAQAIGELVKNSRIPTIAYVRGKALSAGSYIALNAGKIAMEPGSSLGAAAVVDGAGNEVESVKVVSAWSGMMKAAAELRGRNPAIAEAMVDKQAGVNLPELGRTVPKGQIVTLTADEAVKVGYAETVAPDMEAVISFIGGADHPRVDVGATPAERVARFVTEPWVASLLLIIGIAGILIELFIPGFGIPGILGLLGFGLYFFGHYIAGFAGFEELALFAAGILLLVTEIFVSSFGILGLLGAGALFSGVVMAAYNTQQAALNLAVASVVALIAAGAVIWMFRRRGVWNRFILSDRLTTDEGYVSSRERRDLIGTTGRSLTPLRPAGTAQFGEERVDVVTSGQFIPAGSRVVVTQVEGSRVVVKEQRDAHQS</sequence>
<feature type="transmembrane region" description="Helical" evidence="5">
    <location>
        <begin position="311"/>
        <end position="327"/>
    </location>
</feature>
<evidence type="ECO:0000259" key="6">
    <source>
        <dbReference type="Pfam" id="PF01957"/>
    </source>
</evidence>
<dbReference type="Gene3D" id="2.40.50.140">
    <property type="entry name" value="Nucleic acid-binding proteins"/>
    <property type="match status" value="1"/>
</dbReference>
<dbReference type="SUPFAM" id="SSF52096">
    <property type="entry name" value="ClpP/crotonase"/>
    <property type="match status" value="1"/>
</dbReference>
<evidence type="ECO:0000313" key="10">
    <source>
        <dbReference type="Proteomes" id="UP000006620"/>
    </source>
</evidence>
<dbReference type="RefSeq" id="WP_013917814.1">
    <property type="nucleotide sequence ID" value="NC_015690.1"/>
</dbReference>
<evidence type="ECO:0000259" key="8">
    <source>
        <dbReference type="Pfam" id="PF25145"/>
    </source>
</evidence>
<evidence type="ECO:0000256" key="5">
    <source>
        <dbReference type="SAM" id="Phobius"/>
    </source>
</evidence>
<feature type="transmembrane region" description="Helical" evidence="5">
    <location>
        <begin position="356"/>
        <end position="377"/>
    </location>
</feature>
<dbReference type="HOGENOM" id="CLU_024619_2_0_9"/>
<reference evidence="9 10" key="2">
    <citation type="journal article" date="2013" name="Genome Announc.">
        <title>Genome Sequence of Growth-Improving Paenibacillus mucilaginosus Strain KNP414.</title>
        <authorList>
            <person name="Lu J.J."/>
            <person name="Wang J.F."/>
            <person name="Hu X.F."/>
        </authorList>
    </citation>
    <scope>NUCLEOTIDE SEQUENCE [LARGE SCALE GENOMIC DNA]</scope>
    <source>
        <strain evidence="9 10">KNP414</strain>
    </source>
</reference>
<keyword evidence="2 5" id="KW-0812">Transmembrane</keyword>
<dbReference type="PATRIC" id="fig|1036673.3.peg.3801"/>
<dbReference type="GO" id="GO:0005886">
    <property type="term" value="C:plasma membrane"/>
    <property type="evidence" value="ECO:0007669"/>
    <property type="project" value="TreeGrafter"/>
</dbReference>
<dbReference type="PANTHER" id="PTHR33507:SF3">
    <property type="entry name" value="INNER MEMBRANE PROTEIN YBBJ"/>
    <property type="match status" value="1"/>
</dbReference>
<evidence type="ECO:0000259" key="7">
    <source>
        <dbReference type="Pfam" id="PF24961"/>
    </source>
</evidence>
<feature type="domain" description="NfeD-like C-terminal" evidence="6">
    <location>
        <begin position="406"/>
        <end position="459"/>
    </location>
</feature>
<dbReference type="KEGG" id="pms:KNP414_04126"/>
<dbReference type="Pfam" id="PF25145">
    <property type="entry name" value="NfeD1b_N"/>
    <property type="match status" value="1"/>
</dbReference>
<name>F8FFN1_PAEMK</name>
<feature type="transmembrane region" description="Helical" evidence="5">
    <location>
        <begin position="286"/>
        <end position="305"/>
    </location>
</feature>
<dbReference type="CDD" id="cd07021">
    <property type="entry name" value="Clp_protease_NfeD_like"/>
    <property type="match status" value="1"/>
</dbReference>
<gene>
    <name evidence="9" type="ordered locus">KNP414_04126</name>
</gene>
<reference evidence="10" key="1">
    <citation type="submission" date="2011-06" db="EMBL/GenBank/DDBJ databases">
        <title>Complete genome sequence of Paenibacillus mucilaginosus KNP414.</title>
        <authorList>
            <person name="Wang J."/>
            <person name="Hu S."/>
            <person name="Hu X."/>
            <person name="Zhang B."/>
            <person name="Dong D."/>
            <person name="Zhang S."/>
            <person name="Zhao K."/>
            <person name="Wu D."/>
        </authorList>
    </citation>
    <scope>NUCLEOTIDE SEQUENCE [LARGE SCALE GENOMIC DNA]</scope>
    <source>
        <strain evidence="10">KNP414</strain>
    </source>
</reference>
<dbReference type="InterPro" id="IPR002810">
    <property type="entry name" value="NfeD-like_C"/>
</dbReference>
<protein>
    <submittedName>
        <fullName evidence="9">Uncharacterized protein</fullName>
    </submittedName>
</protein>